<evidence type="ECO:0000313" key="3">
    <source>
        <dbReference type="Proteomes" id="UP000011087"/>
    </source>
</evidence>
<dbReference type="AlphaFoldDB" id="L1JGN3"/>
<dbReference type="Proteomes" id="UP000011087">
    <property type="component" value="Unassembled WGS sequence"/>
</dbReference>
<dbReference type="PaxDb" id="55529-EKX47255"/>
<dbReference type="HOGENOM" id="CLU_3020728_0_0_1"/>
<dbReference type="EnsemblProtists" id="EKX47255">
    <property type="protein sequence ID" value="EKX47255"/>
    <property type="gene ID" value="GUITHDRAFT_152064"/>
</dbReference>
<accession>L1JGN3</accession>
<dbReference type="EMBL" id="JH992990">
    <property type="protein sequence ID" value="EKX47255.1"/>
    <property type="molecule type" value="Genomic_DNA"/>
</dbReference>
<dbReference type="GeneID" id="17304163"/>
<dbReference type="KEGG" id="gtt:GUITHDRAFT_152064"/>
<proteinExistence type="predicted"/>
<feature type="non-terminal residue" evidence="1">
    <location>
        <position position="1"/>
    </location>
</feature>
<name>L1JGN3_GUITC</name>
<keyword evidence="3" id="KW-1185">Reference proteome</keyword>
<evidence type="ECO:0000313" key="1">
    <source>
        <dbReference type="EMBL" id="EKX47255.1"/>
    </source>
</evidence>
<dbReference type="RefSeq" id="XP_005834235.1">
    <property type="nucleotide sequence ID" value="XM_005834178.1"/>
</dbReference>
<reference evidence="1 3" key="1">
    <citation type="journal article" date="2012" name="Nature">
        <title>Algal genomes reveal evolutionary mosaicism and the fate of nucleomorphs.</title>
        <authorList>
            <consortium name="DOE Joint Genome Institute"/>
            <person name="Curtis B.A."/>
            <person name="Tanifuji G."/>
            <person name="Burki F."/>
            <person name="Gruber A."/>
            <person name="Irimia M."/>
            <person name="Maruyama S."/>
            <person name="Arias M.C."/>
            <person name="Ball S.G."/>
            <person name="Gile G.H."/>
            <person name="Hirakawa Y."/>
            <person name="Hopkins J.F."/>
            <person name="Kuo A."/>
            <person name="Rensing S.A."/>
            <person name="Schmutz J."/>
            <person name="Symeonidi A."/>
            <person name="Elias M."/>
            <person name="Eveleigh R.J."/>
            <person name="Herman E.K."/>
            <person name="Klute M.J."/>
            <person name="Nakayama T."/>
            <person name="Obornik M."/>
            <person name="Reyes-Prieto A."/>
            <person name="Armbrust E.V."/>
            <person name="Aves S.J."/>
            <person name="Beiko R.G."/>
            <person name="Coutinho P."/>
            <person name="Dacks J.B."/>
            <person name="Durnford D.G."/>
            <person name="Fast N.M."/>
            <person name="Green B.R."/>
            <person name="Grisdale C.J."/>
            <person name="Hempel F."/>
            <person name="Henrissat B."/>
            <person name="Hoppner M.P."/>
            <person name="Ishida K."/>
            <person name="Kim E."/>
            <person name="Koreny L."/>
            <person name="Kroth P.G."/>
            <person name="Liu Y."/>
            <person name="Malik S.B."/>
            <person name="Maier U.G."/>
            <person name="McRose D."/>
            <person name="Mock T."/>
            <person name="Neilson J.A."/>
            <person name="Onodera N.T."/>
            <person name="Poole A.M."/>
            <person name="Pritham E.J."/>
            <person name="Richards T.A."/>
            <person name="Rocap G."/>
            <person name="Roy S.W."/>
            <person name="Sarai C."/>
            <person name="Schaack S."/>
            <person name="Shirato S."/>
            <person name="Slamovits C.H."/>
            <person name="Spencer D.F."/>
            <person name="Suzuki S."/>
            <person name="Worden A.Z."/>
            <person name="Zauner S."/>
            <person name="Barry K."/>
            <person name="Bell C."/>
            <person name="Bharti A.K."/>
            <person name="Crow J.A."/>
            <person name="Grimwood J."/>
            <person name="Kramer R."/>
            <person name="Lindquist E."/>
            <person name="Lucas S."/>
            <person name="Salamov A."/>
            <person name="McFadden G.I."/>
            <person name="Lane C.E."/>
            <person name="Keeling P.J."/>
            <person name="Gray M.W."/>
            <person name="Grigoriev I.V."/>
            <person name="Archibald J.M."/>
        </authorList>
    </citation>
    <scope>NUCLEOTIDE SEQUENCE</scope>
    <source>
        <strain evidence="1 3">CCMP2712</strain>
    </source>
</reference>
<protein>
    <submittedName>
        <fullName evidence="1 2">Uncharacterized protein</fullName>
    </submittedName>
</protein>
<evidence type="ECO:0000313" key="2">
    <source>
        <dbReference type="EnsemblProtists" id="EKX47255"/>
    </source>
</evidence>
<gene>
    <name evidence="1" type="ORF">GUITHDRAFT_152064</name>
</gene>
<reference evidence="2" key="3">
    <citation type="submission" date="2015-06" db="UniProtKB">
        <authorList>
            <consortium name="EnsemblProtists"/>
        </authorList>
    </citation>
    <scope>IDENTIFICATION</scope>
</reference>
<organism evidence="1">
    <name type="scientific">Guillardia theta (strain CCMP2712)</name>
    <name type="common">Cryptophyte</name>
    <dbReference type="NCBI Taxonomy" id="905079"/>
    <lineage>
        <taxon>Eukaryota</taxon>
        <taxon>Cryptophyceae</taxon>
        <taxon>Pyrenomonadales</taxon>
        <taxon>Geminigeraceae</taxon>
        <taxon>Guillardia</taxon>
    </lineage>
</organism>
<sequence>LWNAAHNDEIRLSPSAPHHIAMGLRNSSWLWNYGSHEVAGAVDTVEGRHHKKHAFD</sequence>
<reference evidence="3" key="2">
    <citation type="submission" date="2012-11" db="EMBL/GenBank/DDBJ databases">
        <authorList>
            <person name="Kuo A."/>
            <person name="Curtis B.A."/>
            <person name="Tanifuji G."/>
            <person name="Burki F."/>
            <person name="Gruber A."/>
            <person name="Irimia M."/>
            <person name="Maruyama S."/>
            <person name="Arias M.C."/>
            <person name="Ball S.G."/>
            <person name="Gile G.H."/>
            <person name="Hirakawa Y."/>
            <person name="Hopkins J.F."/>
            <person name="Rensing S.A."/>
            <person name="Schmutz J."/>
            <person name="Symeonidi A."/>
            <person name="Elias M."/>
            <person name="Eveleigh R.J."/>
            <person name="Herman E.K."/>
            <person name="Klute M.J."/>
            <person name="Nakayama T."/>
            <person name="Obornik M."/>
            <person name="Reyes-Prieto A."/>
            <person name="Armbrust E.V."/>
            <person name="Aves S.J."/>
            <person name="Beiko R.G."/>
            <person name="Coutinho P."/>
            <person name="Dacks J.B."/>
            <person name="Durnford D.G."/>
            <person name="Fast N.M."/>
            <person name="Green B.R."/>
            <person name="Grisdale C."/>
            <person name="Hempe F."/>
            <person name="Henrissat B."/>
            <person name="Hoppner M.P."/>
            <person name="Ishida K.-I."/>
            <person name="Kim E."/>
            <person name="Koreny L."/>
            <person name="Kroth P.G."/>
            <person name="Liu Y."/>
            <person name="Malik S.-B."/>
            <person name="Maier U.G."/>
            <person name="McRose D."/>
            <person name="Mock T."/>
            <person name="Neilson J.A."/>
            <person name="Onodera N.T."/>
            <person name="Poole A.M."/>
            <person name="Pritham E.J."/>
            <person name="Richards T.A."/>
            <person name="Rocap G."/>
            <person name="Roy S.W."/>
            <person name="Sarai C."/>
            <person name="Schaack S."/>
            <person name="Shirato S."/>
            <person name="Slamovits C.H."/>
            <person name="Spencer D.F."/>
            <person name="Suzuki S."/>
            <person name="Worden A.Z."/>
            <person name="Zauner S."/>
            <person name="Barry K."/>
            <person name="Bell C."/>
            <person name="Bharti A.K."/>
            <person name="Crow J.A."/>
            <person name="Grimwood J."/>
            <person name="Kramer R."/>
            <person name="Lindquist E."/>
            <person name="Lucas S."/>
            <person name="Salamov A."/>
            <person name="McFadden G.I."/>
            <person name="Lane C.E."/>
            <person name="Keeling P.J."/>
            <person name="Gray M.W."/>
            <person name="Grigoriev I.V."/>
            <person name="Archibald J.M."/>
        </authorList>
    </citation>
    <scope>NUCLEOTIDE SEQUENCE</scope>
    <source>
        <strain evidence="3">CCMP2712</strain>
    </source>
</reference>